<dbReference type="Proteomes" id="UP000052991">
    <property type="component" value="Unassembled WGS sequence"/>
</dbReference>
<organism evidence="2 3">
    <name type="scientific">Lactococcus lactis subsp. lactis</name>
    <name type="common">Streptococcus lactis</name>
    <dbReference type="NCBI Taxonomy" id="1360"/>
    <lineage>
        <taxon>Bacteria</taxon>
        <taxon>Bacillati</taxon>
        <taxon>Bacillota</taxon>
        <taxon>Bacilli</taxon>
        <taxon>Lactobacillales</taxon>
        <taxon>Streptococcaceae</taxon>
        <taxon>Lactococcus</taxon>
    </lineage>
</organism>
<evidence type="ECO:0000313" key="3">
    <source>
        <dbReference type="Proteomes" id="UP000052991"/>
    </source>
</evidence>
<dbReference type="AlphaFoldDB" id="A0A0V8C2X1"/>
<dbReference type="EMBL" id="LKLU01000066">
    <property type="protein sequence ID" value="KSU21321.1"/>
    <property type="molecule type" value="Genomic_DNA"/>
</dbReference>
<dbReference type="PATRIC" id="fig|1360.100.peg.1992"/>
<accession>A0A0V8C2X1</accession>
<dbReference type="Proteomes" id="UP000053719">
    <property type="component" value="Unassembled WGS sequence"/>
</dbReference>
<evidence type="ECO:0000313" key="1">
    <source>
        <dbReference type="EMBL" id="KSU21321.1"/>
    </source>
</evidence>
<protein>
    <submittedName>
        <fullName evidence="2">Uncharacterized protein</fullName>
    </submittedName>
</protein>
<name>A0A0V8C2X1_LACLL</name>
<reference evidence="2" key="2">
    <citation type="journal article" date="2017" name="Genome Announc.">
        <title>Draft Genome Sequences of 24 Lactococcus lactis Strains.</title>
        <authorList>
            <person name="Backus L."/>
            <person name="Wels M."/>
            <person name="Boekhorst J."/>
            <person name="Dijkstra A.R."/>
            <person name="Beerthuyzen M."/>
            <person name="Kelly W.J."/>
            <person name="Siezen R.J."/>
            <person name="van Hijum S.A."/>
            <person name="Bachmann H."/>
        </authorList>
    </citation>
    <scope>NUCLEOTIDE SEQUENCE</scope>
    <source>
        <strain evidence="1">M20</strain>
        <strain evidence="2">N42</strain>
    </source>
</reference>
<gene>
    <name evidence="1" type="ORF">M20_1031</name>
    <name evidence="2" type="ORF">N42_1718</name>
</gene>
<sequence length="47" mass="5792">MYYFINYYSTISFSIPVTFQKDLSYFDNLFLFTTQKTLYKAIYTNYL</sequence>
<proteinExistence type="predicted"/>
<dbReference type="EMBL" id="LKLW01000104">
    <property type="protein sequence ID" value="KSU26154.1"/>
    <property type="molecule type" value="Genomic_DNA"/>
</dbReference>
<evidence type="ECO:0000313" key="2">
    <source>
        <dbReference type="EMBL" id="KSU26154.1"/>
    </source>
</evidence>
<comment type="caution">
    <text evidence="2">The sequence shown here is derived from an EMBL/GenBank/DDBJ whole genome shotgun (WGS) entry which is preliminary data.</text>
</comment>
<evidence type="ECO:0000313" key="4">
    <source>
        <dbReference type="Proteomes" id="UP000053719"/>
    </source>
</evidence>
<reference evidence="3 4" key="1">
    <citation type="submission" date="2015-10" db="EMBL/GenBank/DDBJ databases">
        <title>Draft Genome Sequences of 11 Lactococcus lactis subspecies cremoris strains.</title>
        <authorList>
            <person name="Wels M."/>
            <person name="Backus L."/>
            <person name="Boekhorst J."/>
            <person name="Dijkstra A."/>
            <person name="Beerthuizen M."/>
            <person name="Kelly W."/>
            <person name="Siezen R."/>
            <person name="Bachmann H."/>
            <person name="Van Hijum S."/>
        </authorList>
    </citation>
    <scope>NUCLEOTIDE SEQUENCE [LARGE SCALE GENOMIC DNA]</scope>
    <source>
        <strain evidence="4">M20</strain>
        <strain evidence="3">N42</strain>
    </source>
</reference>